<reference evidence="1 2" key="1">
    <citation type="journal article" name="Nat. Commun.">
        <title>Undinarchaeota illuminate DPANN phylogeny and the impact of gene transfer on archaeal evolution.</title>
        <authorList>
            <person name="Dombrowski N."/>
            <person name="Williams T.A."/>
            <person name="Sun J."/>
            <person name="Woodcroft B.J."/>
            <person name="Lee J.H."/>
            <person name="Minh B.Q."/>
            <person name="Rinke C."/>
            <person name="Spang A."/>
        </authorList>
    </citation>
    <scope>NUCLEOTIDE SEQUENCE [LARGE SCALE GENOMIC DNA]</scope>
    <source>
        <strain evidence="1">MAG_bin1129</strain>
    </source>
</reference>
<keyword evidence="2" id="KW-1185">Reference proteome</keyword>
<protein>
    <submittedName>
        <fullName evidence="1">Uncharacterized protein</fullName>
    </submittedName>
</protein>
<dbReference type="Proteomes" id="UP000646946">
    <property type="component" value="Unassembled WGS sequence"/>
</dbReference>
<evidence type="ECO:0000313" key="2">
    <source>
        <dbReference type="Proteomes" id="UP000646946"/>
    </source>
</evidence>
<organism evidence="1 2">
    <name type="scientific">Candidatus Naiadarchaeum limnaeum</name>
    <dbReference type="NCBI Taxonomy" id="2756139"/>
    <lineage>
        <taxon>Archaea</taxon>
        <taxon>Candidatus Undinarchaeota</taxon>
        <taxon>Candidatus Undinarchaeia</taxon>
        <taxon>Candidatus Naiadarchaeales</taxon>
        <taxon>Candidatus Naiadarchaeaceae</taxon>
        <taxon>Candidatus Naiadarchaeum</taxon>
    </lineage>
</organism>
<accession>A0A832V422</accession>
<name>A0A832V422_9ARCH</name>
<proteinExistence type="predicted"/>
<dbReference type="EMBL" id="DVAB01000028">
    <property type="protein sequence ID" value="HIK00567.1"/>
    <property type="molecule type" value="Genomic_DNA"/>
</dbReference>
<comment type="caution">
    <text evidence="1">The sequence shown here is derived from an EMBL/GenBank/DDBJ whole genome shotgun (WGS) entry which is preliminary data.</text>
</comment>
<gene>
    <name evidence="1" type="ORF">H1016_03440</name>
</gene>
<sequence length="161" mass="18711">MAAGASSTEISRATLKKYLMAEVFSRYSVQFFPNVIPQLVWGARKLLENNPIYDPRNEVFINEFLELHNDLPAQVRIRLIVYYLAENTDVCRIIVGRVPLENAIAGELAPHFGNRLRKKFKGRGIRFFRKMVKVKVEETFKVYKKFVQLLLAPLWPKTQIV</sequence>
<dbReference type="AlphaFoldDB" id="A0A832V422"/>
<evidence type="ECO:0000313" key="1">
    <source>
        <dbReference type="EMBL" id="HIK00567.1"/>
    </source>
</evidence>